<dbReference type="InterPro" id="IPR050832">
    <property type="entry name" value="Bact_Acetyltransf"/>
</dbReference>
<accession>A0A0U1DJW7</accession>
<dbReference type="Pfam" id="PF00583">
    <property type="entry name" value="Acetyltransf_1"/>
    <property type="match status" value="1"/>
</dbReference>
<sequence length="169" mass="18548">MTEVRAAVPADAHEVAGLHARSWRVAYRGLIAEDYLDSLSPEALVNRYTFGRVGLRMPSTLVAVDGPAIRGFATAGLCRDGDLPNFGELMALYVDPDHVATGLGRLLMSAARGRLRSIGVTGAVLWVLDANTPARHFYERDGWWPDGGRRSAAFGDQTLRLVRYRRQPV</sequence>
<dbReference type="EMBL" id="CTEC01000002">
    <property type="protein sequence ID" value="CQD16205.1"/>
    <property type="molecule type" value="Genomic_DNA"/>
</dbReference>
<evidence type="ECO:0000259" key="3">
    <source>
        <dbReference type="PROSITE" id="PS51186"/>
    </source>
</evidence>
<dbReference type="InterPro" id="IPR000182">
    <property type="entry name" value="GNAT_dom"/>
</dbReference>
<feature type="domain" description="N-acetyltransferase" evidence="3">
    <location>
        <begin position="2"/>
        <end position="166"/>
    </location>
</feature>
<evidence type="ECO:0000313" key="4">
    <source>
        <dbReference type="EMBL" id="CQD16205.1"/>
    </source>
</evidence>
<dbReference type="CDD" id="cd04301">
    <property type="entry name" value="NAT_SF"/>
    <property type="match status" value="1"/>
</dbReference>
<dbReference type="RefSeq" id="WP_090421995.1">
    <property type="nucleotide sequence ID" value="NZ_CTEC01000002.1"/>
</dbReference>
<dbReference type="GO" id="GO:0016747">
    <property type="term" value="F:acyltransferase activity, transferring groups other than amino-acyl groups"/>
    <property type="evidence" value="ECO:0007669"/>
    <property type="project" value="InterPro"/>
</dbReference>
<reference evidence="5" key="1">
    <citation type="submission" date="2015-03" db="EMBL/GenBank/DDBJ databases">
        <authorList>
            <person name="Urmite Genomes"/>
        </authorList>
    </citation>
    <scope>NUCLEOTIDE SEQUENCE [LARGE SCALE GENOMIC DNA]</scope>
    <source>
        <strain evidence="5">CSUR P1344</strain>
    </source>
</reference>
<evidence type="ECO:0000313" key="5">
    <source>
        <dbReference type="Proteomes" id="UP000199601"/>
    </source>
</evidence>
<evidence type="ECO:0000256" key="2">
    <source>
        <dbReference type="ARBA" id="ARBA00023315"/>
    </source>
</evidence>
<organism evidence="4 5">
    <name type="scientific">Mycobacterium europaeum</name>
    <dbReference type="NCBI Taxonomy" id="761804"/>
    <lineage>
        <taxon>Bacteria</taxon>
        <taxon>Bacillati</taxon>
        <taxon>Actinomycetota</taxon>
        <taxon>Actinomycetes</taxon>
        <taxon>Mycobacteriales</taxon>
        <taxon>Mycobacteriaceae</taxon>
        <taxon>Mycobacterium</taxon>
        <taxon>Mycobacterium simiae complex</taxon>
    </lineage>
</organism>
<dbReference type="PANTHER" id="PTHR43877">
    <property type="entry name" value="AMINOALKYLPHOSPHONATE N-ACETYLTRANSFERASE-RELATED-RELATED"/>
    <property type="match status" value="1"/>
</dbReference>
<dbReference type="PANTHER" id="PTHR43877:SF1">
    <property type="entry name" value="ACETYLTRANSFERASE"/>
    <property type="match status" value="1"/>
</dbReference>
<evidence type="ECO:0000256" key="1">
    <source>
        <dbReference type="ARBA" id="ARBA00022679"/>
    </source>
</evidence>
<proteinExistence type="predicted"/>
<dbReference type="PROSITE" id="PS51186">
    <property type="entry name" value="GNAT"/>
    <property type="match status" value="1"/>
</dbReference>
<gene>
    <name evidence="4" type="ORF">BN000_03419</name>
</gene>
<protein>
    <submittedName>
        <fullName evidence="4">Acetyltransferase</fullName>
    </submittedName>
</protein>
<name>A0A0U1DJW7_9MYCO</name>
<dbReference type="Gene3D" id="3.40.630.30">
    <property type="match status" value="1"/>
</dbReference>
<dbReference type="SUPFAM" id="SSF55729">
    <property type="entry name" value="Acyl-CoA N-acyltransferases (Nat)"/>
    <property type="match status" value="1"/>
</dbReference>
<keyword evidence="1 4" id="KW-0808">Transferase</keyword>
<keyword evidence="5" id="KW-1185">Reference proteome</keyword>
<dbReference type="AlphaFoldDB" id="A0A0U1DJW7"/>
<dbReference type="InterPro" id="IPR016181">
    <property type="entry name" value="Acyl_CoA_acyltransferase"/>
</dbReference>
<keyword evidence="2" id="KW-0012">Acyltransferase</keyword>
<dbReference type="Proteomes" id="UP000199601">
    <property type="component" value="Unassembled WGS sequence"/>
</dbReference>